<sequence length="78" mass="8909">MLGVEIQFLNNQFTLVVTDFINRLSSWRLLMRPWSRQQLWTTDEGLKDLLKILRIVALLKGGPLASLKSLQPPEGCLS</sequence>
<proteinExistence type="predicted"/>
<keyword evidence="2" id="KW-1185">Reference proteome</keyword>
<comment type="caution">
    <text evidence="1">The sequence shown here is derived from an EMBL/GenBank/DDBJ whole genome shotgun (WGS) entry which is preliminary data.</text>
</comment>
<dbReference type="Proteomes" id="UP001345963">
    <property type="component" value="Unassembled WGS sequence"/>
</dbReference>
<gene>
    <name evidence="1" type="ORF">ATANTOWER_030433</name>
</gene>
<reference evidence="1 2" key="1">
    <citation type="submission" date="2021-07" db="EMBL/GenBank/DDBJ databases">
        <authorList>
            <person name="Palmer J.M."/>
        </authorList>
    </citation>
    <scope>NUCLEOTIDE SEQUENCE [LARGE SCALE GENOMIC DNA]</scope>
    <source>
        <strain evidence="1 2">AT_MEX2019</strain>
        <tissue evidence="1">Muscle</tissue>
    </source>
</reference>
<organism evidence="1 2">
    <name type="scientific">Ataeniobius toweri</name>
    <dbReference type="NCBI Taxonomy" id="208326"/>
    <lineage>
        <taxon>Eukaryota</taxon>
        <taxon>Metazoa</taxon>
        <taxon>Chordata</taxon>
        <taxon>Craniata</taxon>
        <taxon>Vertebrata</taxon>
        <taxon>Euteleostomi</taxon>
        <taxon>Actinopterygii</taxon>
        <taxon>Neopterygii</taxon>
        <taxon>Teleostei</taxon>
        <taxon>Neoteleostei</taxon>
        <taxon>Acanthomorphata</taxon>
        <taxon>Ovalentaria</taxon>
        <taxon>Atherinomorphae</taxon>
        <taxon>Cyprinodontiformes</taxon>
        <taxon>Goodeidae</taxon>
        <taxon>Ataeniobius</taxon>
    </lineage>
</organism>
<dbReference type="EMBL" id="JAHUTI010059825">
    <property type="protein sequence ID" value="MED6251419.1"/>
    <property type="molecule type" value="Genomic_DNA"/>
</dbReference>
<protein>
    <submittedName>
        <fullName evidence="1">Uncharacterized protein</fullName>
    </submittedName>
</protein>
<name>A0ABU7BM74_9TELE</name>
<evidence type="ECO:0000313" key="1">
    <source>
        <dbReference type="EMBL" id="MED6251419.1"/>
    </source>
</evidence>
<accession>A0ABU7BM74</accession>
<evidence type="ECO:0000313" key="2">
    <source>
        <dbReference type="Proteomes" id="UP001345963"/>
    </source>
</evidence>